<gene>
    <name evidence="6" type="ORF">APZ00_07670</name>
</gene>
<evidence type="ECO:0000313" key="7">
    <source>
        <dbReference type="Proteomes" id="UP000064921"/>
    </source>
</evidence>
<keyword evidence="3 4" id="KW-0443">Lipid metabolism</keyword>
<evidence type="ECO:0000256" key="3">
    <source>
        <dbReference type="ARBA" id="ARBA00023098"/>
    </source>
</evidence>
<dbReference type="eggNOG" id="COG1752">
    <property type="taxonomic scope" value="Bacteria"/>
</dbReference>
<feature type="active site" description="Nucleophile" evidence="4">
    <location>
        <position position="57"/>
    </location>
</feature>
<reference evidence="6 7" key="1">
    <citation type="submission" date="2015-10" db="EMBL/GenBank/DDBJ databases">
        <title>The world's first case of liver abscess caused by Pannonibacter phragmitetus.</title>
        <authorList>
            <person name="Ming D."/>
            <person name="Wang M."/>
            <person name="Zhou Y."/>
            <person name="Jiang T."/>
            <person name="Hu S."/>
        </authorList>
    </citation>
    <scope>NUCLEOTIDE SEQUENCE [LARGE SCALE GENOMIC DNA]</scope>
    <source>
        <strain evidence="6 7">31801</strain>
    </source>
</reference>
<dbReference type="STRING" id="121719.APZ00_07670"/>
<sequence length="351" mass="39309">MTEARKRNVPPRKSAPGRKVINLALQGGGAHGAFTWGVLDYLLEDDRFEIDGISGTSAGAMNAVALACGLHEGGVEGARERLLTFWKKVSQHAYLSPIRRSPLDMALGQWSLDFSPSYIAMDLISRFASPYEFNPLNINPLHEVLKEIIDFDSVRACGRVRVFVSATNVHTGKIKVFSGDELTADAVMASACLPQVFQAVEIDGVPYWDGGYMGNPPLYPLFYETGTQDLLLVQINPIERKETPKTAREIQNRMNEITFNSTLLREMRSIEFVLRLLNEGKLNEEDYKKVNFHRIDGEALKPLQASSKSNAEWAFIEELFSIGRKTAASWVERNYDAVGERSTVDLRSEFQ</sequence>
<evidence type="ECO:0000259" key="5">
    <source>
        <dbReference type="PROSITE" id="PS51635"/>
    </source>
</evidence>
<dbReference type="InterPro" id="IPR016035">
    <property type="entry name" value="Acyl_Trfase/lysoPLipase"/>
</dbReference>
<protein>
    <submittedName>
        <fullName evidence="6">Patatin</fullName>
    </submittedName>
</protein>
<feature type="domain" description="PNPLA" evidence="5">
    <location>
        <begin position="23"/>
        <end position="222"/>
    </location>
</feature>
<dbReference type="PANTHER" id="PTHR14226">
    <property type="entry name" value="NEUROPATHY TARGET ESTERASE/SWISS CHEESE D.MELANOGASTER"/>
    <property type="match status" value="1"/>
</dbReference>
<feature type="short sequence motif" description="GXGXXG" evidence="4">
    <location>
        <begin position="27"/>
        <end position="32"/>
    </location>
</feature>
<evidence type="ECO:0000256" key="1">
    <source>
        <dbReference type="ARBA" id="ARBA00022801"/>
    </source>
</evidence>
<dbReference type="KEGG" id="pphr:APZ00_07670"/>
<dbReference type="Pfam" id="PF01734">
    <property type="entry name" value="Patatin"/>
    <property type="match status" value="1"/>
</dbReference>
<dbReference type="PROSITE" id="PS51635">
    <property type="entry name" value="PNPLA"/>
    <property type="match status" value="1"/>
</dbReference>
<dbReference type="GO" id="GO:0016042">
    <property type="term" value="P:lipid catabolic process"/>
    <property type="evidence" value="ECO:0007669"/>
    <property type="project" value="UniProtKB-UniRule"/>
</dbReference>
<dbReference type="Proteomes" id="UP000064921">
    <property type="component" value="Chromosome"/>
</dbReference>
<dbReference type="InterPro" id="IPR002641">
    <property type="entry name" value="PNPLA_dom"/>
</dbReference>
<evidence type="ECO:0000256" key="2">
    <source>
        <dbReference type="ARBA" id="ARBA00022963"/>
    </source>
</evidence>
<evidence type="ECO:0000313" key="6">
    <source>
        <dbReference type="EMBL" id="ALV26967.1"/>
    </source>
</evidence>
<accession>A0A0U3MRX0</accession>
<proteinExistence type="predicted"/>
<feature type="active site" description="Proton acceptor" evidence="4">
    <location>
        <position position="209"/>
    </location>
</feature>
<feature type="short sequence motif" description="GXSXG" evidence="4">
    <location>
        <begin position="55"/>
        <end position="59"/>
    </location>
</feature>
<evidence type="ECO:0000256" key="4">
    <source>
        <dbReference type="PROSITE-ProRule" id="PRU01161"/>
    </source>
</evidence>
<keyword evidence="2 4" id="KW-0442">Lipid degradation</keyword>
<feature type="short sequence motif" description="DGA/G" evidence="4">
    <location>
        <begin position="209"/>
        <end position="211"/>
    </location>
</feature>
<dbReference type="GO" id="GO:0016787">
    <property type="term" value="F:hydrolase activity"/>
    <property type="evidence" value="ECO:0007669"/>
    <property type="project" value="UniProtKB-UniRule"/>
</dbReference>
<name>A0A0U3MRX0_9HYPH</name>
<keyword evidence="1 4" id="KW-0378">Hydrolase</keyword>
<dbReference type="SUPFAM" id="SSF52151">
    <property type="entry name" value="FabD/lysophospholipase-like"/>
    <property type="match status" value="1"/>
</dbReference>
<keyword evidence="7" id="KW-1185">Reference proteome</keyword>
<organism evidence="6 7">
    <name type="scientific">Pannonibacter phragmitetus</name>
    <dbReference type="NCBI Taxonomy" id="121719"/>
    <lineage>
        <taxon>Bacteria</taxon>
        <taxon>Pseudomonadati</taxon>
        <taxon>Pseudomonadota</taxon>
        <taxon>Alphaproteobacteria</taxon>
        <taxon>Hyphomicrobiales</taxon>
        <taxon>Stappiaceae</taxon>
        <taxon>Pannonibacter</taxon>
    </lineage>
</organism>
<dbReference type="AlphaFoldDB" id="A0A0U3MRX0"/>
<dbReference type="InterPro" id="IPR050301">
    <property type="entry name" value="NTE"/>
</dbReference>
<dbReference type="Gene3D" id="3.40.1090.10">
    <property type="entry name" value="Cytosolic phospholipase A2 catalytic domain"/>
    <property type="match status" value="2"/>
</dbReference>
<dbReference type="PANTHER" id="PTHR14226:SF78">
    <property type="entry name" value="SLR0060 PROTEIN"/>
    <property type="match status" value="1"/>
</dbReference>
<dbReference type="EMBL" id="CP013068">
    <property type="protein sequence ID" value="ALV26967.1"/>
    <property type="molecule type" value="Genomic_DNA"/>
</dbReference>
<dbReference type="RefSeq" id="WP_058898566.1">
    <property type="nucleotide sequence ID" value="NZ_CP013068.1"/>
</dbReference>